<accession>A0A9W6EV31</accession>
<organism evidence="2 3">
    <name type="scientific">Neptunitalea chrysea</name>
    <dbReference type="NCBI Taxonomy" id="1647581"/>
    <lineage>
        <taxon>Bacteria</taxon>
        <taxon>Pseudomonadati</taxon>
        <taxon>Bacteroidota</taxon>
        <taxon>Flavobacteriia</taxon>
        <taxon>Flavobacteriales</taxon>
        <taxon>Flavobacteriaceae</taxon>
        <taxon>Neptunitalea</taxon>
    </lineage>
</organism>
<reference evidence="2" key="1">
    <citation type="submission" date="2022-07" db="EMBL/GenBank/DDBJ databases">
        <title>Taxonomy of Novel Oxalotrophic and Methylotrophic Bacteria.</title>
        <authorList>
            <person name="Sahin N."/>
            <person name="Tani A."/>
        </authorList>
    </citation>
    <scope>NUCLEOTIDE SEQUENCE</scope>
    <source>
        <strain evidence="2">AM327</strain>
    </source>
</reference>
<proteinExistence type="predicted"/>
<keyword evidence="2" id="KW-0808">Transferase</keyword>
<dbReference type="AlphaFoldDB" id="A0A9W6EV31"/>
<feature type="domain" description="Glycosyltransferase 2-like" evidence="1">
    <location>
        <begin position="12"/>
        <end position="150"/>
    </location>
</feature>
<sequence length="302" mass="35848">MDIEDKNIMLAIVIPYFKIKYFKHTLDSLLIQTDKKFVVYIGDDGSPENPEALLNQYEGRINYVYHRFKENMGQNSLVKHWERCLDLVDNENWVMILGDDDVLERNVVSEFYINSKEIQKHNVSVVRYSSIKINHFGDEISKVYHHKSIEEAKEILFTGKRNSLSEYIFNYPCLLKKGFRDFPLAWYSDVLAVLEISEFGNIFSINSAILKIRISKESISGSDFYYKCKEKSRLLFYSILIKKYQSHFSTEQQEELIKRLCKTYVNNKKVLFWYIKINSLFIMKFNFKAIYCFHKLISKSLL</sequence>
<comment type="caution">
    <text evidence="2">The sequence shown here is derived from an EMBL/GenBank/DDBJ whole genome shotgun (WGS) entry which is preliminary data.</text>
</comment>
<protein>
    <submittedName>
        <fullName evidence="2">Glycosyl transferase</fullName>
    </submittedName>
</protein>
<evidence type="ECO:0000313" key="2">
    <source>
        <dbReference type="EMBL" id="GLB52042.1"/>
    </source>
</evidence>
<name>A0A9W6EV31_9FLAO</name>
<dbReference type="CDD" id="cd00761">
    <property type="entry name" value="Glyco_tranf_GTA_type"/>
    <property type="match status" value="1"/>
</dbReference>
<dbReference type="SUPFAM" id="SSF53448">
    <property type="entry name" value="Nucleotide-diphospho-sugar transferases"/>
    <property type="match status" value="1"/>
</dbReference>
<evidence type="ECO:0000313" key="3">
    <source>
        <dbReference type="Proteomes" id="UP001143545"/>
    </source>
</evidence>
<dbReference type="InterPro" id="IPR029044">
    <property type="entry name" value="Nucleotide-diphossugar_trans"/>
</dbReference>
<dbReference type="Proteomes" id="UP001143545">
    <property type="component" value="Unassembled WGS sequence"/>
</dbReference>
<dbReference type="InterPro" id="IPR001173">
    <property type="entry name" value="Glyco_trans_2-like"/>
</dbReference>
<dbReference type="EMBL" id="BRVP01000006">
    <property type="protein sequence ID" value="GLB52042.1"/>
    <property type="molecule type" value="Genomic_DNA"/>
</dbReference>
<dbReference type="GO" id="GO:0016740">
    <property type="term" value="F:transferase activity"/>
    <property type="evidence" value="ECO:0007669"/>
    <property type="project" value="UniProtKB-KW"/>
</dbReference>
<dbReference type="Gene3D" id="3.90.550.10">
    <property type="entry name" value="Spore Coat Polysaccharide Biosynthesis Protein SpsA, Chain A"/>
    <property type="match status" value="1"/>
</dbReference>
<dbReference type="RefSeq" id="WP_281753094.1">
    <property type="nucleotide sequence ID" value="NZ_BRVP01000006.1"/>
</dbReference>
<dbReference type="Pfam" id="PF00535">
    <property type="entry name" value="Glycos_transf_2"/>
    <property type="match status" value="1"/>
</dbReference>
<keyword evidence="3" id="KW-1185">Reference proteome</keyword>
<gene>
    <name evidence="2" type="ORF">NBRC110019_10810</name>
</gene>
<evidence type="ECO:0000259" key="1">
    <source>
        <dbReference type="Pfam" id="PF00535"/>
    </source>
</evidence>